<reference evidence="4" key="6">
    <citation type="journal article" date="2008" name="Nucleic Acids Res.">
        <title>The Rice Annotation Project Database (RAP-DB): 2008 update.</title>
        <authorList>
            <consortium name="The Rice Annotation Project (RAP)"/>
            <person name="Tanaka T."/>
            <person name="Antonio B.A."/>
            <person name="Kikuchi S."/>
            <person name="Matsumoto T."/>
            <person name="Nagamura Y."/>
            <person name="Numa H."/>
            <person name="Sakai H."/>
            <person name="Wu J."/>
            <person name="Itoh T."/>
            <person name="Sasaki T."/>
            <person name="Aono R."/>
            <person name="Fujii Y."/>
            <person name="Habara T."/>
            <person name="Harada E."/>
            <person name="Kanno M."/>
            <person name="Kawahara Y."/>
            <person name="Kawashima H."/>
            <person name="Kubooka H."/>
            <person name="Matsuya A."/>
            <person name="Nakaoka H."/>
            <person name="Saichi N."/>
            <person name="Sanbonmatsu R."/>
            <person name="Sato Y."/>
            <person name="Shinso Y."/>
            <person name="Suzuki M."/>
            <person name="Takeda J."/>
            <person name="Tanino M."/>
            <person name="Todokoro F."/>
            <person name="Yamaguchi K."/>
            <person name="Yamamoto N."/>
            <person name="Yamasaki C."/>
            <person name="Imanishi T."/>
            <person name="Okido T."/>
            <person name="Tada M."/>
            <person name="Ikeo K."/>
            <person name="Tateno Y."/>
            <person name="Gojobori T."/>
            <person name="Lin Y.C."/>
            <person name="Wei F.J."/>
            <person name="Hsing Y.I."/>
            <person name="Zhao Q."/>
            <person name="Han B."/>
            <person name="Kramer M.R."/>
            <person name="McCombie R.W."/>
            <person name="Lonsdale D."/>
            <person name="O'Donovan C.C."/>
            <person name="Whitfield E.J."/>
            <person name="Apweiler R."/>
            <person name="Koyanagi K.O."/>
            <person name="Khurana J.P."/>
            <person name="Raghuvanshi S."/>
            <person name="Singh N.K."/>
            <person name="Tyagi A.K."/>
            <person name="Haberer G."/>
            <person name="Fujisawa M."/>
            <person name="Hosokawa S."/>
            <person name="Ito Y."/>
            <person name="Ikawa H."/>
            <person name="Shibata M."/>
            <person name="Yamamoto M."/>
            <person name="Bruskiewich R.M."/>
            <person name="Hoen D.R."/>
            <person name="Bureau TE."/>
            <person name="Namiki N."/>
            <person name="Ohyanagi H."/>
            <person name="Sakai Y."/>
            <person name="Nobushima S."/>
            <person name="Sakata K."/>
            <person name="Barrero R.A."/>
            <person name="Sato Y."/>
            <person name="Souvorov A."/>
            <person name="Smith-White B."/>
            <person name="Tatusova T."/>
            <person name="An S."/>
            <person name="An G."/>
            <person name="OOta S."/>
            <person name="Fuks G."/>
            <person name="Messing J."/>
            <person name="Christie K.R."/>
            <person name="Lieberherr D."/>
            <person name="Kim H."/>
            <person name="Zuccolo A."/>
            <person name="Wing R.A."/>
            <person name="Nobuta K."/>
            <person name="Green P.J."/>
            <person name="Lu C."/>
            <person name="Meyers BC."/>
            <person name="Chaparro C."/>
            <person name="Piegu B."/>
            <person name="Panaud O."/>
            <person name="Echeverria M."/>
        </authorList>
    </citation>
    <scope>NUCLEOTIDE SEQUENCE</scope>
</reference>
<feature type="region of interest" description="Disordered" evidence="1">
    <location>
        <begin position="392"/>
        <end position="431"/>
    </location>
</feature>
<feature type="compositionally biased region" description="Basic and acidic residues" evidence="1">
    <location>
        <begin position="198"/>
        <end position="260"/>
    </location>
</feature>
<reference evidence="4" key="4">
    <citation type="journal article" date="2006" name="Nucleic Acids Res.">
        <title>The Rice Annotation Project Database (RAP-DB): hub for Oryza sativa ssp. japonica genome information.</title>
        <authorList>
            <person name="Ohyanagi H."/>
            <person name="Tanaka T."/>
            <person name="Sakai H."/>
            <person name="Shigemoto Y."/>
            <person name="Yamaguchi K."/>
            <person name="Habara T."/>
            <person name="Fujii Y."/>
            <person name="Antonio B.A."/>
            <person name="Nagamura Y."/>
            <person name="Imanishi T."/>
            <person name="Ikeo K."/>
            <person name="Itoh T."/>
            <person name="Gojobori T."/>
            <person name="Sasaki T."/>
        </authorList>
    </citation>
    <scope>NUCLEOTIDE SEQUENCE</scope>
</reference>
<feature type="compositionally biased region" description="Basic and acidic residues" evidence="1">
    <location>
        <begin position="113"/>
        <end position="130"/>
    </location>
</feature>
<protein>
    <submittedName>
        <fullName evidence="4">Os08g0160600 protein</fullName>
    </submittedName>
</protein>
<reference evidence="5" key="7">
    <citation type="journal article" date="2008" name="Nucleic Acids Res.">
        <title>The rice annotation project database (RAP-DB): 2008 update.</title>
        <authorList>
            <consortium name="The rice annotation project (RAP)"/>
        </authorList>
    </citation>
    <scope>GENOME REANNOTATION</scope>
    <source>
        <strain evidence="5">cv. Nipponbare</strain>
    </source>
</reference>
<reference evidence="2" key="1">
    <citation type="submission" date="2002-01" db="EMBL/GenBank/DDBJ databases">
        <title>Oryza sativa nipponbare(GA3) genomic DNA, chromosome 8, PAC clone:P0672D01.</title>
        <authorList>
            <person name="Sasaki T."/>
            <person name="Matsumoto T."/>
            <person name="Yamamoto K."/>
        </authorList>
    </citation>
    <scope>NUCLEOTIDE SEQUENCE</scope>
</reference>
<reference evidence="4" key="5">
    <citation type="journal article" date="2007" name="Genome Res.">
        <title>Curated Genome Annotation of Oryza sativa ssp. japonica and Comparative Genome Analysis with Arabidopsis thaliana.</title>
        <authorList>
            <consortium name="The Rice Annotation Project (RAP)"/>
            <person name="Itoh T."/>
            <person name="Tanaka T."/>
            <person name="Barrero R.A."/>
            <person name="Yamasaki C."/>
            <person name="Fujii Y."/>
            <person name="Hilton P.B."/>
            <person name="Antonio B.A."/>
            <person name="Aono H."/>
            <person name="Apweiler R."/>
            <person name="Bruskiewich R."/>
            <person name="Bureau T."/>
            <person name="Burr F."/>
            <person name="Costa de Oliveira A."/>
            <person name="Fuks G."/>
            <person name="Habara T."/>
            <person name="Haberer G."/>
            <person name="Han B."/>
            <person name="Harada E."/>
            <person name="Hiraki A.T."/>
            <person name="Hirochika H."/>
            <person name="Hoen D."/>
            <person name="Hokari H."/>
            <person name="Hosokawa S."/>
            <person name="Hsing Y."/>
            <person name="Ikawa H."/>
            <person name="Ikeo K."/>
            <person name="Imanishi T."/>
            <person name="Ito Y."/>
            <person name="Jaiswal P."/>
            <person name="Kanno M."/>
            <person name="Kawahara Y."/>
            <person name="Kawamura T."/>
            <person name="Kawashima H."/>
            <person name="Khurana J.P."/>
            <person name="Kikuchi S."/>
            <person name="Komatsu S."/>
            <person name="Koyanagi K.O."/>
            <person name="Kubooka H."/>
            <person name="Lieberherr D."/>
            <person name="Lin Y.C."/>
            <person name="Lonsdale D."/>
            <person name="Matsumoto T."/>
            <person name="Matsuya A."/>
            <person name="McCombie W.R."/>
            <person name="Messing J."/>
            <person name="Miyao A."/>
            <person name="Mulder N."/>
            <person name="Nagamura Y."/>
            <person name="Nam J."/>
            <person name="Namiki N."/>
            <person name="Numa H."/>
            <person name="Nurimoto S."/>
            <person name="O'donovan C."/>
            <person name="Ohyanagi H."/>
            <person name="Okido T."/>
            <person name="Oota S."/>
            <person name="Osato N."/>
            <person name="Palmer L.E."/>
            <person name="Quetier F."/>
            <person name="Raghuvanshi S."/>
            <person name="Saichi N."/>
            <person name="Sakai H."/>
            <person name="Sakai Y."/>
            <person name="Sakata K."/>
            <person name="Sakurai T."/>
            <person name="Sato F."/>
            <person name="Sato Y."/>
            <person name="Schoof H."/>
            <person name="Seki M."/>
            <person name="Shibata M."/>
            <person name="Shimizu Y."/>
            <person name="Shinozaki K."/>
            <person name="Shinso Y."/>
            <person name="Singh N.K."/>
            <person name="Smith-White B."/>
            <person name="Takeda J."/>
            <person name="Tanino M."/>
            <person name="Tatusova T."/>
            <person name="Thongjuea S."/>
            <person name="Todokoro F."/>
            <person name="Tsugane M."/>
            <person name="Tyagi A.K."/>
            <person name="Vanavichit A."/>
            <person name="Wang A."/>
            <person name="Wing R.A."/>
            <person name="Yamaguchi K."/>
            <person name="Yamamoto M."/>
            <person name="Yamamoto N."/>
            <person name="Yu Y."/>
            <person name="Zhang H."/>
            <person name="Zhao Q."/>
            <person name="Higo K."/>
            <person name="Burr B."/>
            <person name="Gojobori T."/>
            <person name="Sasaki T."/>
        </authorList>
    </citation>
    <scope>NUCLEOTIDE SEQUENCE</scope>
</reference>
<evidence type="ECO:0000313" key="4">
    <source>
        <dbReference type="EMBL" id="BAF22963.1"/>
    </source>
</evidence>
<dbReference type="Proteomes" id="UP000000763">
    <property type="component" value="Chromosome 8"/>
</dbReference>
<dbReference type="Gramene" id="Os08t0160600-01">
    <property type="protein sequence ID" value="Os08t0160600-01"/>
    <property type="gene ID" value="Os08g0160600"/>
</dbReference>
<dbReference type="KEGG" id="dosa:Os08g0160600"/>
<evidence type="ECO:0000313" key="5">
    <source>
        <dbReference type="Proteomes" id="UP000000763"/>
    </source>
</evidence>
<feature type="compositionally biased region" description="Acidic residues" evidence="1">
    <location>
        <begin position="72"/>
        <end position="85"/>
    </location>
</feature>
<dbReference type="EMBL" id="AP004635">
    <property type="protein sequence ID" value="BAC99566.1"/>
    <property type="molecule type" value="Genomic_DNA"/>
</dbReference>
<gene>
    <name evidence="3" type="primary">P0577B11.105</name>
    <name evidence="2" type="synonym">P0672D01.121</name>
    <name evidence="4" type="ordered locus">Os08g0160600</name>
</gene>
<sequence>MDVGDVDVEHGGDDEGEGPPDEHHHRRLAVLPEDALGEGVEVEEDPEVEEHAAGDLEPVRPLAVEHLGEGDGGADDVDEDDDDGGDHEPRPPHHVQVGVGVLLLVAGGELGGELERDVPPEHHLGDHLQHGGEVGGAAGRHPELPVPEPLEHGDPRPLHLQHGEDEQRPEHDGEVDVEHGGRPLHDEVPRHERQRRHGGVEDEEQRRERVGGDVDVRHALQRVQERAPEQRVVPREEDLQRTRRPPEHLEQPLRQVDRRRPDERVRVDGAVARPPPLDVHPVAGHHVLRHRAVHPPDVAPPPGLLLVRRRRHHHGLRDRRLVGRHRRLRRVRRRVRRARDGVGERVRLAVRLLGHRQEPVLPLRHRRRRRRRHRLGTRLGHLEPRLLVPVLGEHPTEPREARSADVDPRRLEPVQRDAAEETPGADVDRPLQPVEGTERAVEEDTVVVSIEVGGVDALEALRELDERDGVAVAAEHEADAGAERLGVVDVVVAVEVEDEGGVGEHGGGAGQRVHGAGLLLVVAPGALLTCDVHQHRQPHVHAAEVQRVVGARRRPQLPCVARVVQQHLHIFTIIYHISKKKSSSTNYYSYIYHY</sequence>
<reference evidence="3" key="2">
    <citation type="submission" date="2002-07" db="EMBL/GenBank/DDBJ databases">
        <title>Oryza sativa nipponbare(GA3) genomic DNA, chromosome 8, PAC clone:P0577B11.</title>
        <authorList>
            <person name="Sasaki T."/>
            <person name="Matsumoto T."/>
            <person name="Katayose Y."/>
        </authorList>
    </citation>
    <scope>NUCLEOTIDE SEQUENCE</scope>
</reference>
<evidence type="ECO:0000256" key="1">
    <source>
        <dbReference type="SAM" id="MobiDB-lite"/>
    </source>
</evidence>
<reference evidence="4" key="8">
    <citation type="submission" date="2012-08" db="EMBL/GenBank/DDBJ databases">
        <title>Oryza sativa nipponbare(GA3) genomic DNA, chromosome 8.</title>
        <authorList>
            <consortium name="IRGSP(International Rice Genome Sequencing Project)"/>
        </authorList>
    </citation>
    <scope>NUCLEOTIDE SEQUENCE</scope>
</reference>
<organism evidence="3 5">
    <name type="scientific">Oryza sativa subsp. japonica</name>
    <name type="common">Rice</name>
    <dbReference type="NCBI Taxonomy" id="39947"/>
    <lineage>
        <taxon>Eukaryota</taxon>
        <taxon>Viridiplantae</taxon>
        <taxon>Streptophyta</taxon>
        <taxon>Embryophyta</taxon>
        <taxon>Tracheophyta</taxon>
        <taxon>Spermatophyta</taxon>
        <taxon>Magnoliopsida</taxon>
        <taxon>Liliopsida</taxon>
        <taxon>Poales</taxon>
        <taxon>Poaceae</taxon>
        <taxon>BOP clade</taxon>
        <taxon>Oryzoideae</taxon>
        <taxon>Oryzeae</taxon>
        <taxon>Oryzinae</taxon>
        <taxon>Oryza</taxon>
        <taxon>Oryza sativa</taxon>
    </lineage>
</organism>
<feature type="region of interest" description="Disordered" evidence="1">
    <location>
        <begin position="112"/>
        <end position="260"/>
    </location>
</feature>
<evidence type="ECO:0000313" key="2">
    <source>
        <dbReference type="EMBL" id="BAC99566.1"/>
    </source>
</evidence>
<accession>A0A0P0XBV8</accession>
<feature type="compositionally biased region" description="Basic and acidic residues" evidence="1">
    <location>
        <begin position="394"/>
        <end position="419"/>
    </location>
</feature>
<reference evidence="4 5" key="3">
    <citation type="journal article" date="2005" name="Nature">
        <title>The map-based sequence of the rice genome.</title>
        <authorList>
            <consortium name="International rice genome sequencing project (IRGSP)"/>
            <person name="Matsumoto T."/>
            <person name="Wu J."/>
            <person name="Kanamori H."/>
            <person name="Katayose Y."/>
            <person name="Fujisawa M."/>
            <person name="Namiki N."/>
            <person name="Mizuno H."/>
            <person name="Yamamoto K."/>
            <person name="Antonio B.A."/>
            <person name="Baba T."/>
            <person name="Sakata K."/>
            <person name="Nagamura Y."/>
            <person name="Aoki H."/>
            <person name="Arikawa K."/>
            <person name="Arita K."/>
            <person name="Bito T."/>
            <person name="Chiden Y."/>
            <person name="Fujitsuka N."/>
            <person name="Fukunaka R."/>
            <person name="Hamada M."/>
            <person name="Harada C."/>
            <person name="Hayashi A."/>
            <person name="Hijishita S."/>
            <person name="Honda M."/>
            <person name="Hosokawa S."/>
            <person name="Ichikawa Y."/>
            <person name="Idonuma A."/>
            <person name="Iijima M."/>
            <person name="Ikeda M."/>
            <person name="Ikeno M."/>
            <person name="Ito K."/>
            <person name="Ito S."/>
            <person name="Ito T."/>
            <person name="Ito Y."/>
            <person name="Ito Y."/>
            <person name="Iwabuchi A."/>
            <person name="Kamiya K."/>
            <person name="Karasawa W."/>
            <person name="Kurita K."/>
            <person name="Katagiri S."/>
            <person name="Kikuta A."/>
            <person name="Kobayashi H."/>
            <person name="Kobayashi N."/>
            <person name="Machita K."/>
            <person name="Maehara T."/>
            <person name="Masukawa M."/>
            <person name="Mizubayashi T."/>
            <person name="Mukai Y."/>
            <person name="Nagasaki H."/>
            <person name="Nagata Y."/>
            <person name="Naito S."/>
            <person name="Nakashima M."/>
            <person name="Nakama Y."/>
            <person name="Nakamichi Y."/>
            <person name="Nakamura M."/>
            <person name="Meguro A."/>
            <person name="Negishi M."/>
            <person name="Ohta I."/>
            <person name="Ohta T."/>
            <person name="Okamoto M."/>
            <person name="Ono N."/>
            <person name="Saji S."/>
            <person name="Sakaguchi M."/>
            <person name="Sakai K."/>
            <person name="Shibata M."/>
            <person name="Shimokawa T."/>
            <person name="Song J."/>
            <person name="Takazaki Y."/>
            <person name="Terasawa K."/>
            <person name="Tsugane M."/>
            <person name="Tsuji K."/>
            <person name="Ueda S."/>
            <person name="Waki K."/>
            <person name="Yamagata H."/>
            <person name="Yamamoto M."/>
            <person name="Yamamoto S."/>
            <person name="Yamane H."/>
            <person name="Yoshiki S."/>
            <person name="Yoshihara R."/>
            <person name="Yukawa K."/>
            <person name="Zhong H."/>
            <person name="Yano M."/>
            <person name="Yuan Q."/>
            <person name="Ouyang S."/>
            <person name="Liu J."/>
            <person name="Jones K.M."/>
            <person name="Gansberger K."/>
            <person name="Moffat K."/>
            <person name="Hill J."/>
            <person name="Bera J."/>
            <person name="Fadrosh D."/>
            <person name="Jin S."/>
            <person name="Johri S."/>
            <person name="Kim M."/>
            <person name="Overton L."/>
            <person name="Reardon M."/>
            <person name="Tsitrin T."/>
            <person name="Vuong H."/>
            <person name="Weaver B."/>
            <person name="Ciecko A."/>
            <person name="Tallon L."/>
            <person name="Jackson J."/>
            <person name="Pai G."/>
            <person name="Aken S.V."/>
            <person name="Utterback T."/>
            <person name="Reidmuller S."/>
            <person name="Feldblyum T."/>
            <person name="Hsiao J."/>
            <person name="Zismann V."/>
            <person name="Iobst S."/>
            <person name="de Vazeille A.R."/>
            <person name="Buell C.R."/>
            <person name="Ying K."/>
            <person name="Li Y."/>
            <person name="Lu T."/>
            <person name="Huang Y."/>
            <person name="Zhao Q."/>
            <person name="Feng Q."/>
            <person name="Zhang L."/>
            <person name="Zhu J."/>
            <person name="Weng Q."/>
            <person name="Mu J."/>
            <person name="Lu Y."/>
            <person name="Fan D."/>
            <person name="Liu Y."/>
            <person name="Guan J."/>
            <person name="Zhang Y."/>
            <person name="Yu S."/>
            <person name="Liu X."/>
            <person name="Zhang Y."/>
            <person name="Hong G."/>
            <person name="Han B."/>
            <person name="Choisne N."/>
            <person name="Demange N."/>
            <person name="Orjeda G."/>
            <person name="Samain S."/>
            <person name="Cattolico L."/>
            <person name="Pelletier E."/>
            <person name="Couloux A."/>
            <person name="Segurens B."/>
            <person name="Wincker P."/>
            <person name="D'Hont A."/>
            <person name="Scarpelli C."/>
            <person name="Weissenbach J."/>
            <person name="Salanoubat M."/>
            <person name="Quetier F."/>
            <person name="Yu Y."/>
            <person name="Kim H.R."/>
            <person name="Rambo T."/>
            <person name="Currie J."/>
            <person name="Collura K."/>
            <person name="Luo M."/>
            <person name="Yang T."/>
            <person name="Ammiraju J.S.S."/>
            <person name="Engler F."/>
            <person name="Soderlund C."/>
            <person name="Wing R.A."/>
            <person name="Palmer L.E."/>
            <person name="de la Bastide M."/>
            <person name="Spiegel L."/>
            <person name="Nascimento L."/>
            <person name="Zutavern T."/>
            <person name="O'Shaughnessy A."/>
            <person name="Dike S."/>
            <person name="Dedhia N."/>
            <person name="Preston R."/>
            <person name="Balija V."/>
            <person name="McCombie W.R."/>
            <person name="Chow T."/>
            <person name="Chen H."/>
            <person name="Chung M."/>
            <person name="Chen C."/>
            <person name="Shaw J."/>
            <person name="Wu H."/>
            <person name="Hsiao K."/>
            <person name="Chao Y."/>
            <person name="Chu M."/>
            <person name="Cheng C."/>
            <person name="Hour A."/>
            <person name="Lee P."/>
            <person name="Lin S."/>
            <person name="Lin Y."/>
            <person name="Liou J."/>
            <person name="Liu S."/>
            <person name="Hsing Y."/>
            <person name="Raghuvanshi S."/>
            <person name="Mohanty A."/>
            <person name="Bharti A.K."/>
            <person name="Gaur A."/>
            <person name="Gupta V."/>
            <person name="Kumar D."/>
            <person name="Ravi V."/>
            <person name="Vij S."/>
            <person name="Kapur A."/>
            <person name="Khurana P."/>
            <person name="Khurana P."/>
            <person name="Khurana J.P."/>
            <person name="Tyagi A.K."/>
            <person name="Gaikwad K."/>
            <person name="Singh A."/>
            <person name="Dalal V."/>
            <person name="Srivastava S."/>
            <person name="Dixit A."/>
            <person name="Pal A.K."/>
            <person name="Ghazi I.A."/>
            <person name="Yadav M."/>
            <person name="Pandit A."/>
            <person name="Bhargava A."/>
            <person name="Sureshbabu K."/>
            <person name="Batra K."/>
            <person name="Sharma T.R."/>
            <person name="Mohapatra T."/>
            <person name="Singh N.K."/>
            <person name="Messing J."/>
            <person name="Nelson A.B."/>
            <person name="Fuks G."/>
            <person name="Kavchok S."/>
            <person name="Keizer G."/>
            <person name="Linton E."/>
            <person name="Llaca V."/>
            <person name="Song R."/>
            <person name="Tanyolac B."/>
            <person name="Young S."/>
            <person name="Ho-Il K."/>
            <person name="Hahn J.H."/>
            <person name="Sangsakoo G."/>
            <person name="Vanavichit A."/>
            <person name="de Mattos Luiz.A.T."/>
            <person name="Zimmer P.D."/>
            <person name="Malone G."/>
            <person name="Dellagostin O."/>
            <person name="de Oliveira A.C."/>
            <person name="Bevan M."/>
            <person name="Bancroft I."/>
            <person name="Minx P."/>
            <person name="Cordum H."/>
            <person name="Wilson R."/>
            <person name="Cheng Z."/>
            <person name="Jin W."/>
            <person name="Jiang J."/>
            <person name="Leong S.A."/>
            <person name="Iwama H."/>
            <person name="Gojobori T."/>
            <person name="Itoh T."/>
            <person name="Niimura Y."/>
            <person name="Fujii Y."/>
            <person name="Habara T."/>
            <person name="Sakai H."/>
            <person name="Sato Y."/>
            <person name="Wilson G."/>
            <person name="Kumar K."/>
            <person name="McCouch S."/>
            <person name="Juretic N."/>
            <person name="Hoen D."/>
            <person name="Wright S."/>
            <person name="Bruskiewich R."/>
            <person name="Bureau T."/>
            <person name="Miyao A."/>
            <person name="Hirochika H."/>
            <person name="Nishikawa T."/>
            <person name="Kadowaki K."/>
            <person name="Sugiura M."/>
            <person name="Burr B."/>
            <person name="Sasaki T."/>
        </authorList>
    </citation>
    <scope>NUCLEOTIDE SEQUENCE [LARGE SCALE GENOMIC DNA]</scope>
    <source>
        <strain evidence="5">cv. Nipponbare</strain>
    </source>
</reference>
<feature type="compositionally biased region" description="Basic and acidic residues" evidence="1">
    <location>
        <begin position="149"/>
        <end position="191"/>
    </location>
</feature>
<evidence type="ECO:0000313" key="3">
    <source>
        <dbReference type="EMBL" id="BAC99780.1"/>
    </source>
</evidence>
<dbReference type="EMBL" id="AP008214">
    <property type="protein sequence ID" value="BAF22963.1"/>
    <property type="molecule type" value="Genomic_DNA"/>
</dbReference>
<name>A0A0P0XBV8_ORYSJ</name>
<proteinExistence type="predicted"/>
<dbReference type="EMBL" id="AP005504">
    <property type="protein sequence ID" value="BAC99780.1"/>
    <property type="molecule type" value="Genomic_DNA"/>
</dbReference>
<dbReference type="AlphaFoldDB" id="A0A0P0XBV8"/>
<feature type="region of interest" description="Disordered" evidence="1">
    <location>
        <begin position="1"/>
        <end position="100"/>
    </location>
</feature>
<feature type="compositionally biased region" description="Basic and acidic residues" evidence="1">
    <location>
        <begin position="49"/>
        <end position="58"/>
    </location>
</feature>
<reference evidence="4" key="9">
    <citation type="submission" date="2012-08" db="EMBL/GenBank/DDBJ databases">
        <title>The Second Rice Annotation Project Meeting (RAP2).</title>
        <authorList>
            <consortium name="The Rice Annotation Project (RAP)"/>
        </authorList>
    </citation>
    <scope>NUCLEOTIDE SEQUENCE</scope>
</reference>